<feature type="domain" description="Inosine/uridine-preferring nucleoside hydrolase" evidence="3">
    <location>
        <begin position="6"/>
        <end position="296"/>
    </location>
</feature>
<reference evidence="4 5" key="1">
    <citation type="journal article" date="2016" name="Nat. Commun.">
        <title>Thousands of microbial genomes shed light on interconnected biogeochemical processes in an aquifer system.</title>
        <authorList>
            <person name="Anantharaman K."/>
            <person name="Brown C.T."/>
            <person name="Hug L.A."/>
            <person name="Sharon I."/>
            <person name="Castelle C.J."/>
            <person name="Probst A.J."/>
            <person name="Thomas B.C."/>
            <person name="Singh A."/>
            <person name="Wilkins M.J."/>
            <person name="Karaoz U."/>
            <person name="Brodie E.L."/>
            <person name="Williams K.H."/>
            <person name="Hubbard S.S."/>
            <person name="Banfield J.F."/>
        </authorList>
    </citation>
    <scope>NUCLEOTIDE SEQUENCE [LARGE SCALE GENOMIC DNA]</scope>
</reference>
<evidence type="ECO:0000259" key="3">
    <source>
        <dbReference type="Pfam" id="PF01156"/>
    </source>
</evidence>
<name>A0A1F5FNZ4_9BACT</name>
<keyword evidence="2" id="KW-0326">Glycosidase</keyword>
<evidence type="ECO:0000256" key="1">
    <source>
        <dbReference type="ARBA" id="ARBA00022801"/>
    </source>
</evidence>
<dbReference type="InterPro" id="IPR036452">
    <property type="entry name" value="Ribo_hydro-like"/>
</dbReference>
<sequence>MTKQKIIIDTDPGVDDAIAIMLLAKTESIDIQAITTVAGNSSIQNTTANAEYLKDLLSLNCPIYSGATESLTGPFIEGQVHGVTGLTGITHSFQGNLTNNAAEKIIEIVNTFPNEITVLCLGPQTNLAQAIQKDPTLPSKIKQIVIMGGAIQSPGNKSWVAEFNIFLDPEAAANVFNTPTPKVLVPLEICYKTPLFVTDLKQMTDDSKLKPILTSLVMPYIKLLSQFEGVDGAIIYDALAAYYLVNPASFTTKELEIKIETKGEFTRGMSVADLRTWGEKNPNTTVATALNRDLFIQDLLSSLSK</sequence>
<evidence type="ECO:0000256" key="2">
    <source>
        <dbReference type="ARBA" id="ARBA00023295"/>
    </source>
</evidence>
<proteinExistence type="predicted"/>
<gene>
    <name evidence="4" type="ORF">A2572_02285</name>
</gene>
<dbReference type="InterPro" id="IPR023186">
    <property type="entry name" value="IUNH"/>
</dbReference>
<dbReference type="GO" id="GO:0005829">
    <property type="term" value="C:cytosol"/>
    <property type="evidence" value="ECO:0007669"/>
    <property type="project" value="TreeGrafter"/>
</dbReference>
<dbReference type="PROSITE" id="PS01247">
    <property type="entry name" value="IUNH"/>
    <property type="match status" value="1"/>
</dbReference>
<dbReference type="Proteomes" id="UP000179237">
    <property type="component" value="Unassembled WGS sequence"/>
</dbReference>
<protein>
    <recommendedName>
        <fullName evidence="3">Inosine/uridine-preferring nucleoside hydrolase domain-containing protein</fullName>
    </recommendedName>
</protein>
<comment type="caution">
    <text evidence="4">The sequence shown here is derived from an EMBL/GenBank/DDBJ whole genome shotgun (WGS) entry which is preliminary data.</text>
</comment>
<dbReference type="Gene3D" id="3.90.245.10">
    <property type="entry name" value="Ribonucleoside hydrolase-like"/>
    <property type="match status" value="1"/>
</dbReference>
<dbReference type="GO" id="GO:0045437">
    <property type="term" value="F:uridine nucleosidase activity"/>
    <property type="evidence" value="ECO:0007669"/>
    <property type="project" value="UniProtKB-ARBA"/>
</dbReference>
<dbReference type="InterPro" id="IPR015910">
    <property type="entry name" value="I/U_nuclsd_hydro_CS"/>
</dbReference>
<organism evidence="4 5">
    <name type="scientific">Candidatus Collierbacteria bacterium RIFOXYD1_FULL_40_9</name>
    <dbReference type="NCBI Taxonomy" id="1817731"/>
    <lineage>
        <taxon>Bacteria</taxon>
        <taxon>Candidatus Collieribacteriota</taxon>
    </lineage>
</organism>
<accession>A0A1F5FNZ4</accession>
<dbReference type="GO" id="GO:0006152">
    <property type="term" value="P:purine nucleoside catabolic process"/>
    <property type="evidence" value="ECO:0007669"/>
    <property type="project" value="TreeGrafter"/>
</dbReference>
<dbReference type="AlphaFoldDB" id="A0A1F5FNZ4"/>
<dbReference type="InterPro" id="IPR001910">
    <property type="entry name" value="Inosine/uridine_hydrolase_dom"/>
</dbReference>
<dbReference type="PANTHER" id="PTHR12304">
    <property type="entry name" value="INOSINE-URIDINE PREFERRING NUCLEOSIDE HYDROLASE"/>
    <property type="match status" value="1"/>
</dbReference>
<dbReference type="Pfam" id="PF01156">
    <property type="entry name" value="IU_nuc_hydro"/>
    <property type="match status" value="1"/>
</dbReference>
<dbReference type="SUPFAM" id="SSF53590">
    <property type="entry name" value="Nucleoside hydrolase"/>
    <property type="match status" value="1"/>
</dbReference>
<dbReference type="GO" id="GO:0008477">
    <property type="term" value="F:purine nucleosidase activity"/>
    <property type="evidence" value="ECO:0007669"/>
    <property type="project" value="TreeGrafter"/>
</dbReference>
<evidence type="ECO:0000313" key="5">
    <source>
        <dbReference type="Proteomes" id="UP000179237"/>
    </source>
</evidence>
<evidence type="ECO:0000313" key="4">
    <source>
        <dbReference type="EMBL" id="OGD81326.1"/>
    </source>
</evidence>
<dbReference type="PANTHER" id="PTHR12304:SF4">
    <property type="entry name" value="URIDINE NUCLEOSIDASE"/>
    <property type="match status" value="1"/>
</dbReference>
<dbReference type="EMBL" id="MFAQ01000046">
    <property type="protein sequence ID" value="OGD81326.1"/>
    <property type="molecule type" value="Genomic_DNA"/>
</dbReference>
<keyword evidence="1" id="KW-0378">Hydrolase</keyword>